<reference evidence="2 3" key="1">
    <citation type="submission" date="2016-04" db="EMBL/GenBank/DDBJ databases">
        <title>Evolutionary innovation and constraint leading to complex multicellularity in the Ascomycota.</title>
        <authorList>
            <person name="Cisse O."/>
            <person name="Nguyen A."/>
            <person name="Hewitt D.A."/>
            <person name="Jedd G."/>
            <person name="Stajich J.E."/>
        </authorList>
    </citation>
    <scope>NUCLEOTIDE SEQUENCE [LARGE SCALE GENOMIC DNA]</scope>
    <source>
        <strain evidence="2 3">DAH-3</strain>
    </source>
</reference>
<evidence type="ECO:0000256" key="1">
    <source>
        <dbReference type="SAM" id="MobiDB-lite"/>
    </source>
</evidence>
<dbReference type="Proteomes" id="UP000186594">
    <property type="component" value="Unassembled WGS sequence"/>
</dbReference>
<sequence>MPNKADVSRTIGKLIGETKSKASSVRVKVSQVWTKTRRLNPFHVAVKPMRSFSVLHRRNDEAWRLSLSFPGDSGWKAENKDPMIRRHTCYGALETARERVDWSFLYNEEKLVEAIQGSESQTGSVDGNFNSSADQEIAPAKDHTSILPSEEGSCPESKSRLFVEEQIIEPGRPMRPHLSVISKLPQANEGLPSCTAPSFRISFVHEHNSLPSSDEAPDKEASAVDTVRNALITVWNHSSSDLRRETSYIDLEEEFSKSLRQRESIWVTR</sequence>
<feature type="region of interest" description="Disordered" evidence="1">
    <location>
        <begin position="139"/>
        <end position="158"/>
    </location>
</feature>
<keyword evidence="3" id="KW-1185">Reference proteome</keyword>
<dbReference type="EMBL" id="LXFE01000464">
    <property type="protein sequence ID" value="OLL25253.1"/>
    <property type="molecule type" value="Genomic_DNA"/>
</dbReference>
<evidence type="ECO:0000313" key="2">
    <source>
        <dbReference type="EMBL" id="OLL25253.1"/>
    </source>
</evidence>
<dbReference type="AlphaFoldDB" id="A0A1U7LRP4"/>
<accession>A0A1U7LRP4</accession>
<gene>
    <name evidence="2" type="ORF">NEOLI_000829</name>
</gene>
<name>A0A1U7LRP4_NEOID</name>
<protein>
    <submittedName>
        <fullName evidence="2">Uncharacterized protein</fullName>
    </submittedName>
</protein>
<proteinExistence type="predicted"/>
<organism evidence="2 3">
    <name type="scientific">Neolecta irregularis (strain DAH-3)</name>
    <dbReference type="NCBI Taxonomy" id="1198029"/>
    <lineage>
        <taxon>Eukaryota</taxon>
        <taxon>Fungi</taxon>
        <taxon>Dikarya</taxon>
        <taxon>Ascomycota</taxon>
        <taxon>Taphrinomycotina</taxon>
        <taxon>Neolectales</taxon>
        <taxon>Neolectaceae</taxon>
        <taxon>Neolecta</taxon>
    </lineage>
</organism>
<evidence type="ECO:0000313" key="3">
    <source>
        <dbReference type="Proteomes" id="UP000186594"/>
    </source>
</evidence>
<comment type="caution">
    <text evidence="2">The sequence shown here is derived from an EMBL/GenBank/DDBJ whole genome shotgun (WGS) entry which is preliminary data.</text>
</comment>